<evidence type="ECO:0000256" key="4">
    <source>
        <dbReference type="ARBA" id="ARBA00022729"/>
    </source>
</evidence>
<dbReference type="Gramene" id="Mp4g13470.1">
    <property type="protein sequence ID" value="Mp4g13470.1.cds"/>
    <property type="gene ID" value="Mp4g13470"/>
</dbReference>
<dbReference type="Gene3D" id="3.40.50.1700">
    <property type="entry name" value="Glycoside hydrolase family 3 C-terminal domain"/>
    <property type="match status" value="1"/>
</dbReference>
<dbReference type="InterPro" id="IPR036881">
    <property type="entry name" value="Glyco_hydro_3_C_sf"/>
</dbReference>
<proteinExistence type="inferred from homology"/>
<gene>
    <name evidence="9" type="ORF">MARPO_0214s0013</name>
</gene>
<dbReference type="PANTHER" id="PTHR30620">
    <property type="entry name" value="PERIPLASMIC BETA-GLUCOSIDASE-RELATED"/>
    <property type="match status" value="1"/>
</dbReference>
<dbReference type="SUPFAM" id="SSF52279">
    <property type="entry name" value="Beta-D-glucan exohydrolase, C-terminal domain"/>
    <property type="match status" value="1"/>
</dbReference>
<keyword evidence="6" id="KW-0326">Glycosidase</keyword>
<dbReference type="EC" id="3.2.1.21" evidence="3"/>
<dbReference type="SUPFAM" id="SSF51445">
    <property type="entry name" value="(Trans)glycosidases"/>
    <property type="match status" value="1"/>
</dbReference>
<feature type="domain" description="Glycoside hydrolase family 3 N-terminal" evidence="7">
    <location>
        <begin position="63"/>
        <end position="386"/>
    </location>
</feature>
<accession>A0A2R6W019</accession>
<dbReference type="FunFam" id="3.40.50.1700:FF:000002">
    <property type="entry name" value="Glycosyl hydrolase family protein"/>
    <property type="match status" value="1"/>
</dbReference>
<dbReference type="InterPro" id="IPR051915">
    <property type="entry name" value="Cellulose_Degrad_GH3"/>
</dbReference>
<evidence type="ECO:0000259" key="7">
    <source>
        <dbReference type="Pfam" id="PF00933"/>
    </source>
</evidence>
<evidence type="ECO:0000256" key="6">
    <source>
        <dbReference type="ARBA" id="ARBA00023295"/>
    </source>
</evidence>
<keyword evidence="5" id="KW-0378">Hydrolase</keyword>
<keyword evidence="10" id="KW-1185">Reference proteome</keyword>
<dbReference type="Proteomes" id="UP000244005">
    <property type="component" value="Unassembled WGS sequence"/>
</dbReference>
<evidence type="ECO:0000256" key="5">
    <source>
        <dbReference type="ARBA" id="ARBA00022801"/>
    </source>
</evidence>
<dbReference type="EMBL" id="KZ772952">
    <property type="protein sequence ID" value="PTQ27191.1"/>
    <property type="molecule type" value="Genomic_DNA"/>
</dbReference>
<protein>
    <recommendedName>
        <fullName evidence="3">beta-glucosidase</fullName>
        <ecNumber evidence="3">3.2.1.21</ecNumber>
    </recommendedName>
</protein>
<evidence type="ECO:0000256" key="1">
    <source>
        <dbReference type="ARBA" id="ARBA00000448"/>
    </source>
</evidence>
<evidence type="ECO:0000256" key="3">
    <source>
        <dbReference type="ARBA" id="ARBA00012744"/>
    </source>
</evidence>
<dbReference type="InterPro" id="IPR002772">
    <property type="entry name" value="Glyco_hydro_3_C"/>
</dbReference>
<evidence type="ECO:0000256" key="2">
    <source>
        <dbReference type="ARBA" id="ARBA00005336"/>
    </source>
</evidence>
<dbReference type="GO" id="GO:0008422">
    <property type="term" value="F:beta-glucosidase activity"/>
    <property type="evidence" value="ECO:0000318"/>
    <property type="project" value="GO_Central"/>
</dbReference>
<keyword evidence="4" id="KW-0732">Signal</keyword>
<dbReference type="FunFam" id="3.20.20.300:FF:000003">
    <property type="entry name" value="Beta-D-glucan exohydrolase isoenzyme ExoI"/>
    <property type="match status" value="1"/>
</dbReference>
<dbReference type="Gene3D" id="3.20.20.300">
    <property type="entry name" value="Glycoside hydrolase, family 3, N-terminal domain"/>
    <property type="match status" value="1"/>
</dbReference>
<dbReference type="InterPro" id="IPR017853">
    <property type="entry name" value="GH"/>
</dbReference>
<evidence type="ECO:0000313" key="10">
    <source>
        <dbReference type="Proteomes" id="UP000244005"/>
    </source>
</evidence>
<reference evidence="10" key="1">
    <citation type="journal article" date="2017" name="Cell">
        <title>Insights into land plant evolution garnered from the Marchantia polymorpha genome.</title>
        <authorList>
            <person name="Bowman J.L."/>
            <person name="Kohchi T."/>
            <person name="Yamato K.T."/>
            <person name="Jenkins J."/>
            <person name="Shu S."/>
            <person name="Ishizaki K."/>
            <person name="Yamaoka S."/>
            <person name="Nishihama R."/>
            <person name="Nakamura Y."/>
            <person name="Berger F."/>
            <person name="Adam C."/>
            <person name="Aki S.S."/>
            <person name="Althoff F."/>
            <person name="Araki T."/>
            <person name="Arteaga-Vazquez M.A."/>
            <person name="Balasubrmanian S."/>
            <person name="Barry K."/>
            <person name="Bauer D."/>
            <person name="Boehm C.R."/>
            <person name="Briginshaw L."/>
            <person name="Caballero-Perez J."/>
            <person name="Catarino B."/>
            <person name="Chen F."/>
            <person name="Chiyoda S."/>
            <person name="Chovatia M."/>
            <person name="Davies K.M."/>
            <person name="Delmans M."/>
            <person name="Demura T."/>
            <person name="Dierschke T."/>
            <person name="Dolan L."/>
            <person name="Dorantes-Acosta A.E."/>
            <person name="Eklund D.M."/>
            <person name="Florent S.N."/>
            <person name="Flores-Sandoval E."/>
            <person name="Fujiyama A."/>
            <person name="Fukuzawa H."/>
            <person name="Galik B."/>
            <person name="Grimanelli D."/>
            <person name="Grimwood J."/>
            <person name="Grossniklaus U."/>
            <person name="Hamada T."/>
            <person name="Haseloff J."/>
            <person name="Hetherington A.J."/>
            <person name="Higo A."/>
            <person name="Hirakawa Y."/>
            <person name="Hundley H.N."/>
            <person name="Ikeda Y."/>
            <person name="Inoue K."/>
            <person name="Inoue S.I."/>
            <person name="Ishida S."/>
            <person name="Jia Q."/>
            <person name="Kakita M."/>
            <person name="Kanazawa T."/>
            <person name="Kawai Y."/>
            <person name="Kawashima T."/>
            <person name="Kennedy M."/>
            <person name="Kinose K."/>
            <person name="Kinoshita T."/>
            <person name="Kohara Y."/>
            <person name="Koide E."/>
            <person name="Komatsu K."/>
            <person name="Kopischke S."/>
            <person name="Kubo M."/>
            <person name="Kyozuka J."/>
            <person name="Lagercrantz U."/>
            <person name="Lin S.S."/>
            <person name="Lindquist E."/>
            <person name="Lipzen A.M."/>
            <person name="Lu C.W."/>
            <person name="De Luna E."/>
            <person name="Martienssen R.A."/>
            <person name="Minamino N."/>
            <person name="Mizutani M."/>
            <person name="Mizutani M."/>
            <person name="Mochizuki N."/>
            <person name="Monte I."/>
            <person name="Mosher R."/>
            <person name="Nagasaki H."/>
            <person name="Nakagami H."/>
            <person name="Naramoto S."/>
            <person name="Nishitani K."/>
            <person name="Ohtani M."/>
            <person name="Okamoto T."/>
            <person name="Okumura M."/>
            <person name="Phillips J."/>
            <person name="Pollak B."/>
            <person name="Reinders A."/>
            <person name="Rovekamp M."/>
            <person name="Sano R."/>
            <person name="Sawa S."/>
            <person name="Schmid M.W."/>
            <person name="Shirakawa M."/>
            <person name="Solano R."/>
            <person name="Spunde A."/>
            <person name="Suetsugu N."/>
            <person name="Sugano S."/>
            <person name="Sugiyama A."/>
            <person name="Sun R."/>
            <person name="Suzuki Y."/>
            <person name="Takenaka M."/>
            <person name="Takezawa D."/>
            <person name="Tomogane H."/>
            <person name="Tsuzuki M."/>
            <person name="Ueda T."/>
            <person name="Umeda M."/>
            <person name="Ward J.M."/>
            <person name="Watanabe Y."/>
            <person name="Yazaki K."/>
            <person name="Yokoyama R."/>
            <person name="Yoshitake Y."/>
            <person name="Yotsui I."/>
            <person name="Zachgo S."/>
            <person name="Schmutz J."/>
        </authorList>
    </citation>
    <scope>NUCLEOTIDE SEQUENCE [LARGE SCALE GENOMIC DNA]</scope>
    <source>
        <strain evidence="10">Tak-1</strain>
    </source>
</reference>
<dbReference type="InterPro" id="IPR036962">
    <property type="entry name" value="Glyco_hydro_3_N_sf"/>
</dbReference>
<dbReference type="PRINTS" id="PR00133">
    <property type="entry name" value="GLHYDRLASE3"/>
</dbReference>
<evidence type="ECO:0000313" key="9">
    <source>
        <dbReference type="EMBL" id="PTQ27191.1"/>
    </source>
</evidence>
<feature type="domain" description="Glycoside hydrolase family 3 C-terminal" evidence="8">
    <location>
        <begin position="423"/>
        <end position="631"/>
    </location>
</feature>
<comment type="catalytic activity">
    <reaction evidence="1">
        <text>Hydrolysis of terminal, non-reducing beta-D-glucosyl residues with release of beta-D-glucose.</text>
        <dbReference type="EC" id="3.2.1.21"/>
    </reaction>
</comment>
<name>A0A2R6W019_MARPO</name>
<dbReference type="AlphaFoldDB" id="A0A2R6W019"/>
<dbReference type="Pfam" id="PF01915">
    <property type="entry name" value="Glyco_hydro_3_C"/>
    <property type="match status" value="1"/>
</dbReference>
<dbReference type="PANTHER" id="PTHR30620:SF16">
    <property type="entry name" value="LYSOSOMAL BETA GLUCOSIDASE"/>
    <property type="match status" value="1"/>
</dbReference>
<dbReference type="GO" id="GO:0009251">
    <property type="term" value="P:glucan catabolic process"/>
    <property type="evidence" value="ECO:0000318"/>
    <property type="project" value="GO_Central"/>
</dbReference>
<comment type="similarity">
    <text evidence="2">Belongs to the glycosyl hydrolase 3 family.</text>
</comment>
<evidence type="ECO:0000259" key="8">
    <source>
        <dbReference type="Pfam" id="PF01915"/>
    </source>
</evidence>
<organism evidence="9 10">
    <name type="scientific">Marchantia polymorpha</name>
    <name type="common">Common liverwort</name>
    <name type="synonym">Marchantia aquatica</name>
    <dbReference type="NCBI Taxonomy" id="3197"/>
    <lineage>
        <taxon>Eukaryota</taxon>
        <taxon>Viridiplantae</taxon>
        <taxon>Streptophyta</taxon>
        <taxon>Embryophyta</taxon>
        <taxon>Marchantiophyta</taxon>
        <taxon>Marchantiopsida</taxon>
        <taxon>Marchantiidae</taxon>
        <taxon>Marchantiales</taxon>
        <taxon>Marchantiaceae</taxon>
        <taxon>Marchantia</taxon>
    </lineage>
</organism>
<sequence length="637" mass="69536">MDVQTRENQARNHCCSSMALRKVIALCITIACLHDHVALCTEIYEDSNQPVELRVQDLLSRMTLDEKIGQMTQIERYVANFDVMKNFSIGSVLSSGGSTPNSSTTEAWQNMVDDLQAGALATRLGIPMLYGIDAIHGHNNVYGATIFPHNIGLGCTRDPDLVRRVGAATALELRATGIPYTFAPCIAVCRDPRWGRCYESFSEDTSVVRMMTDVIYGLQGNGTPGIPFVSDRSKVAACAKHYVGDGGTQRGINSNDTILSYEDLFRIHVAPYVDAIAKGVSTIMLSYSSWNGVKMHMNHRLISTLLKQELGFKGFVISDMEGIDFITDIPDANYTASVLESINAGLDMIMVPFDYEKFISTLRTLVNTGYISMQRIDDAVTRILRVKFSMGLFEHPLADRSFSPHLGSQDNRMVAREAVRKSLVLLKNGKTESRPFLPLSKNATRVLVAGTHADDVGLQCGGWTISWQGSAGSITKGTTVLDAVKAAVFTTTQVIHEASPTAEVAAKTKADFAIVVVGEQPYAEGAGDNTNLTIPDEGISTIKNVCSEVKCLVILISGRPLVVEPYLPLMEAFVAAWLPGTEGNGVTDVIFGDYDFVGSLSRTWFKSADQLPMNFGDPIYDPLFRFAFGLGMGKLPR</sequence>
<dbReference type="OrthoDB" id="47059at2759"/>
<dbReference type="Pfam" id="PF00933">
    <property type="entry name" value="Glyco_hydro_3"/>
    <property type="match status" value="1"/>
</dbReference>
<dbReference type="InterPro" id="IPR001764">
    <property type="entry name" value="Glyco_hydro_3_N"/>
</dbReference>